<proteinExistence type="predicted"/>
<dbReference type="STRING" id="64702.SAMN05443377_11315"/>
<accession>A0A1H9SF33</accession>
<evidence type="ECO:0000313" key="2">
    <source>
        <dbReference type="Proteomes" id="UP000198815"/>
    </source>
</evidence>
<evidence type="ECO:0000313" key="1">
    <source>
        <dbReference type="EMBL" id="SER83584.1"/>
    </source>
</evidence>
<dbReference type="EMBL" id="FOGZ01000013">
    <property type="protein sequence ID" value="SER83584.1"/>
    <property type="molecule type" value="Genomic_DNA"/>
</dbReference>
<gene>
    <name evidence="1" type="ORF">SAMN05443377_11315</name>
</gene>
<dbReference type="Proteomes" id="UP000198815">
    <property type="component" value="Unassembled WGS sequence"/>
</dbReference>
<name>A0A1H9SF33_9ACTN</name>
<protein>
    <submittedName>
        <fullName evidence="1">EcsC protein family protein</fullName>
    </submittedName>
</protein>
<keyword evidence="2" id="KW-1185">Reference proteome</keyword>
<reference evidence="1 2" key="1">
    <citation type="submission" date="2016-10" db="EMBL/GenBank/DDBJ databases">
        <authorList>
            <person name="de Groot N.N."/>
        </authorList>
    </citation>
    <scope>NUCLEOTIDE SEQUENCE [LARGE SCALE GENOMIC DNA]</scope>
    <source>
        <strain evidence="1 2">DSM 16859</strain>
    </source>
</reference>
<dbReference type="OrthoDB" id="1425703at2"/>
<dbReference type="Pfam" id="PF12787">
    <property type="entry name" value="EcsC"/>
    <property type="match status" value="1"/>
</dbReference>
<sequence length="240" mass="24732">MSFFKKSTIGSIGSAVVSIAPAIAPGPAAAALRRLADLAIDGVSFLPGARHAAGRTLENKTGDVEAAIWSLVRSHTALAGAQGFVTNLGGLVTTVIAVPANLAGVAVLQTRLVASIAHLRGYDLDDLRVREAIWMTLLGRRAVEDLVGSGKLPSTPQGVATAPVSDAHLEQQIAEQVLASLLARTSGKQTVAIVGKRIPVIGGGVGLATDSWTTFAVADYARHQFVARRPSQAAGQPHGE</sequence>
<dbReference type="RefSeq" id="WP_091969602.1">
    <property type="nucleotide sequence ID" value="NZ_FOGZ01000013.1"/>
</dbReference>
<organism evidence="1 2">
    <name type="scientific">Propionibacterium cyclohexanicum</name>
    <dbReference type="NCBI Taxonomy" id="64702"/>
    <lineage>
        <taxon>Bacteria</taxon>
        <taxon>Bacillati</taxon>
        <taxon>Actinomycetota</taxon>
        <taxon>Actinomycetes</taxon>
        <taxon>Propionibacteriales</taxon>
        <taxon>Propionibacteriaceae</taxon>
        <taxon>Propionibacterium</taxon>
    </lineage>
</organism>
<dbReference type="AlphaFoldDB" id="A0A1H9SF33"/>
<dbReference type="InterPro" id="IPR024787">
    <property type="entry name" value="EcsC"/>
</dbReference>